<dbReference type="InParanoid" id="A0A1D6I4I8"/>
<dbReference type="GO" id="GO:0008270">
    <property type="term" value="F:zinc ion binding"/>
    <property type="evidence" value="ECO:0007669"/>
    <property type="project" value="InterPro"/>
</dbReference>
<protein>
    <recommendedName>
        <fullName evidence="3">C2H2-type domain-containing protein</fullName>
    </recommendedName>
</protein>
<organism evidence="2">
    <name type="scientific">Zea mays</name>
    <name type="common">Maize</name>
    <dbReference type="NCBI Taxonomy" id="4577"/>
    <lineage>
        <taxon>Eukaryota</taxon>
        <taxon>Viridiplantae</taxon>
        <taxon>Streptophyta</taxon>
        <taxon>Embryophyta</taxon>
        <taxon>Tracheophyta</taxon>
        <taxon>Spermatophyta</taxon>
        <taxon>Magnoliopsida</taxon>
        <taxon>Liliopsida</taxon>
        <taxon>Poales</taxon>
        <taxon>Poaceae</taxon>
        <taxon>PACMAD clade</taxon>
        <taxon>Panicoideae</taxon>
        <taxon>Andropogonodae</taxon>
        <taxon>Andropogoneae</taxon>
        <taxon>Tripsacinae</taxon>
        <taxon>Zea</taxon>
    </lineage>
</organism>
<feature type="region of interest" description="Disordered" evidence="1">
    <location>
        <begin position="378"/>
        <end position="399"/>
    </location>
</feature>
<reference evidence="2" key="1">
    <citation type="submission" date="2015-12" db="EMBL/GenBank/DDBJ databases">
        <title>Update maize B73 reference genome by single molecule sequencing technologies.</title>
        <authorList>
            <consortium name="Maize Genome Sequencing Project"/>
            <person name="Ware D."/>
        </authorList>
    </citation>
    <scope>NUCLEOTIDE SEQUENCE [LARGE SCALE GENOMIC DNA]</scope>
    <source>
        <tissue evidence="2">Seedling</tissue>
    </source>
</reference>
<dbReference type="AlphaFoldDB" id="A0A1D6I4I8"/>
<dbReference type="FunCoup" id="A0A1D6I4I8">
    <property type="interactions" value="681"/>
</dbReference>
<proteinExistence type="predicted"/>
<dbReference type="SMART" id="SM00451">
    <property type="entry name" value="ZnF_U1"/>
    <property type="match status" value="3"/>
</dbReference>
<evidence type="ECO:0008006" key="3">
    <source>
        <dbReference type="Google" id="ProtNLM"/>
    </source>
</evidence>
<dbReference type="PANTHER" id="PTHR47487:SF11">
    <property type="entry name" value="OS09G0421800 PROTEIN"/>
    <property type="match status" value="1"/>
</dbReference>
<accession>A0A1D6I4I8</accession>
<dbReference type="OMA" id="WCELVET"/>
<feature type="region of interest" description="Disordered" evidence="1">
    <location>
        <begin position="482"/>
        <end position="530"/>
    </location>
</feature>
<feature type="compositionally biased region" description="Polar residues" evidence="1">
    <location>
        <begin position="492"/>
        <end position="504"/>
    </location>
</feature>
<dbReference type="STRING" id="4577.A0A1D6I4I8"/>
<dbReference type="PANTHER" id="PTHR47487">
    <property type="entry name" value="OS06G0651300 PROTEIN-RELATED"/>
    <property type="match status" value="1"/>
</dbReference>
<dbReference type="IntAct" id="A0A1D6I4I8">
    <property type="interactions" value="1"/>
</dbReference>
<dbReference type="InterPro" id="IPR003604">
    <property type="entry name" value="Matrin/U1-like-C_Znf_C2H2"/>
</dbReference>
<dbReference type="ExpressionAtlas" id="A0A1D6I4I8">
    <property type="expression patterns" value="baseline and differential"/>
</dbReference>
<sequence length="677" mass="75144">MEFASRSRPTTTAADDEENDCLRRFPDHPPSQPQGHGEPNTSGVDAALLARRQKLLLELLKGSIQQGLILRELVETEHAMGFIAGSHNPVPALPQDFLRCWTPSMSTLEAHLRQPCPCGCGNSMAVRAPPVNPHLERSSHAPEQTRPGNDAEQHQEDRSSGVRTHPFNGHFKLCHSPSKQTPVPGKAGVNQMRPSSGHQQAIVWEKIGVEVVHNMQPLNEIKNHSSEGQKAVDSAIEVCVKKPIQQRLQYKPVDQENAANNESCSSHIINVYYELYLELHRGFVHQNMIWCELVETEHVMGFTAGNLNPVPYSHRITGVMVLLDAVDAALGSASPPAMPLWLQKLQGVSAPPVNPQATCGVVIVSSLKKLHFIQHAPEQTRQGNDAEHHQEGRSSGVRTHPFNGYFELCRSPSKQIPLAGKAGINQVRPLSGHQQGVVWEKIGVEVVHNMQPLHEIKNPSSEGRKAIDSGIEDCVKKPMHHRLQYKPVDQENAASNDQKSTEFNEPTAEGTSAGVKRKLTTPSSPVKKQKPLGQWSCTICQANPASQRQLEQHLAGKRHQSNVAALQPSQSNSSSPEPDTKATPARSRIIATNAQQDGKQDVPENRWTCTLCRAKCYTELNYYSHLGGLWHREKAQARREEHLRFYCSVCDLQCNSEKMLESHLGGRRHRETLEARD</sequence>
<dbReference type="InterPro" id="IPR013087">
    <property type="entry name" value="Znf_C2H2_type"/>
</dbReference>
<dbReference type="EMBL" id="CM007650">
    <property type="protein sequence ID" value="ONM55055.1"/>
    <property type="molecule type" value="Genomic_DNA"/>
</dbReference>
<feature type="compositionally biased region" description="Basic and acidic residues" evidence="1">
    <location>
        <begin position="149"/>
        <end position="160"/>
    </location>
</feature>
<feature type="region of interest" description="Disordered" evidence="1">
    <location>
        <begin position="129"/>
        <end position="195"/>
    </location>
</feature>
<evidence type="ECO:0000256" key="1">
    <source>
        <dbReference type="SAM" id="MobiDB-lite"/>
    </source>
</evidence>
<feature type="region of interest" description="Disordered" evidence="1">
    <location>
        <begin position="1"/>
        <end position="42"/>
    </location>
</feature>
<feature type="compositionally biased region" description="Low complexity" evidence="1">
    <location>
        <begin position="567"/>
        <end position="576"/>
    </location>
</feature>
<evidence type="ECO:0000313" key="2">
    <source>
        <dbReference type="EMBL" id="ONM55055.1"/>
    </source>
</evidence>
<feature type="region of interest" description="Disordered" evidence="1">
    <location>
        <begin position="549"/>
        <end position="584"/>
    </location>
</feature>
<dbReference type="InterPro" id="IPR036236">
    <property type="entry name" value="Znf_C2H2_sf"/>
</dbReference>
<dbReference type="SMART" id="SM00355">
    <property type="entry name" value="ZnF_C2H2"/>
    <property type="match status" value="3"/>
</dbReference>
<dbReference type="Gene3D" id="3.30.160.60">
    <property type="entry name" value="Classic Zinc Finger"/>
    <property type="match status" value="2"/>
</dbReference>
<dbReference type="GO" id="GO:0003676">
    <property type="term" value="F:nucleic acid binding"/>
    <property type="evidence" value="ECO:0007669"/>
    <property type="project" value="InterPro"/>
</dbReference>
<dbReference type="SUPFAM" id="SSF57667">
    <property type="entry name" value="beta-beta-alpha zinc fingers"/>
    <property type="match status" value="3"/>
</dbReference>
<name>A0A1D6I4I8_MAIZE</name>
<gene>
    <name evidence="2" type="ORF">ZEAMMB73_Zm00001d020526</name>
</gene>
<dbReference type="Pfam" id="PF12874">
    <property type="entry name" value="zf-met"/>
    <property type="match status" value="2"/>
</dbReference>